<dbReference type="SUPFAM" id="SSF46689">
    <property type="entry name" value="Homeodomain-like"/>
    <property type="match status" value="1"/>
</dbReference>
<dbReference type="CDD" id="cd00009">
    <property type="entry name" value="AAA"/>
    <property type="match status" value="1"/>
</dbReference>
<dbReference type="RefSeq" id="WP_310063235.1">
    <property type="nucleotide sequence ID" value="NZ_JAVDVY010000002.1"/>
</dbReference>
<evidence type="ECO:0000256" key="7">
    <source>
        <dbReference type="SAM" id="Coils"/>
    </source>
</evidence>
<dbReference type="PROSITE" id="PS00675">
    <property type="entry name" value="SIGMA54_INTERACT_1"/>
    <property type="match status" value="1"/>
</dbReference>
<dbReference type="InterPro" id="IPR003018">
    <property type="entry name" value="GAF"/>
</dbReference>
<dbReference type="InterPro" id="IPR029016">
    <property type="entry name" value="GAF-like_dom_sf"/>
</dbReference>
<gene>
    <name evidence="9" type="ORF">J2X06_002728</name>
</gene>
<evidence type="ECO:0000256" key="3">
    <source>
        <dbReference type="ARBA" id="ARBA00023015"/>
    </source>
</evidence>
<dbReference type="SUPFAM" id="SSF52540">
    <property type="entry name" value="P-loop containing nucleoside triphosphate hydrolases"/>
    <property type="match status" value="1"/>
</dbReference>
<dbReference type="InterPro" id="IPR025944">
    <property type="entry name" value="Sigma_54_int_dom_CS"/>
</dbReference>
<dbReference type="Gene3D" id="1.10.8.60">
    <property type="match status" value="1"/>
</dbReference>
<name>A0ABU1WDP5_9GAMM</name>
<dbReference type="InterPro" id="IPR002078">
    <property type="entry name" value="Sigma_54_int"/>
</dbReference>
<keyword evidence="7" id="KW-0175">Coiled coil</keyword>
<dbReference type="Gene3D" id="3.40.50.300">
    <property type="entry name" value="P-loop containing nucleotide triphosphate hydrolases"/>
    <property type="match status" value="1"/>
</dbReference>
<dbReference type="PANTHER" id="PTHR32071">
    <property type="entry name" value="TRANSCRIPTIONAL REGULATORY PROTEIN"/>
    <property type="match status" value="1"/>
</dbReference>
<dbReference type="InterPro" id="IPR025662">
    <property type="entry name" value="Sigma_54_int_dom_ATP-bd_1"/>
</dbReference>
<reference evidence="9 10" key="1">
    <citation type="submission" date="2023-07" db="EMBL/GenBank/DDBJ databases">
        <title>Sorghum-associated microbial communities from plants grown in Nebraska, USA.</title>
        <authorList>
            <person name="Schachtman D."/>
        </authorList>
    </citation>
    <scope>NUCLEOTIDE SEQUENCE [LARGE SCALE GENOMIC DNA]</scope>
    <source>
        <strain evidence="9 10">BE198</strain>
    </source>
</reference>
<evidence type="ECO:0000256" key="2">
    <source>
        <dbReference type="ARBA" id="ARBA00022840"/>
    </source>
</evidence>
<dbReference type="SUPFAM" id="SSF55781">
    <property type="entry name" value="GAF domain-like"/>
    <property type="match status" value="1"/>
</dbReference>
<evidence type="ECO:0000313" key="9">
    <source>
        <dbReference type="EMBL" id="MDR7135519.1"/>
    </source>
</evidence>
<dbReference type="InterPro" id="IPR058031">
    <property type="entry name" value="AAA_lid_NorR"/>
</dbReference>
<dbReference type="EMBL" id="JAVDVY010000002">
    <property type="protein sequence ID" value="MDR7135519.1"/>
    <property type="molecule type" value="Genomic_DNA"/>
</dbReference>
<dbReference type="PANTHER" id="PTHR32071:SF117">
    <property type="entry name" value="PTS-DEPENDENT DIHYDROXYACETONE KINASE OPERON REGULATORY PROTEIN-RELATED"/>
    <property type="match status" value="1"/>
</dbReference>
<keyword evidence="1" id="KW-0547">Nucleotide-binding</keyword>
<dbReference type="InterPro" id="IPR009057">
    <property type="entry name" value="Homeodomain-like_sf"/>
</dbReference>
<dbReference type="Pfam" id="PF02954">
    <property type="entry name" value="HTH_8"/>
    <property type="match status" value="1"/>
</dbReference>
<keyword evidence="3" id="KW-0805">Transcription regulation</keyword>
<dbReference type="Pfam" id="PF25601">
    <property type="entry name" value="AAA_lid_14"/>
    <property type="match status" value="1"/>
</dbReference>
<dbReference type="Gene3D" id="3.30.450.40">
    <property type="match status" value="1"/>
</dbReference>
<dbReference type="PROSITE" id="PS00688">
    <property type="entry name" value="SIGMA54_INTERACT_3"/>
    <property type="match status" value="1"/>
</dbReference>
<feature type="coiled-coil region" evidence="7">
    <location>
        <begin position="167"/>
        <end position="208"/>
    </location>
</feature>
<dbReference type="Pfam" id="PF13185">
    <property type="entry name" value="GAF_2"/>
    <property type="match status" value="1"/>
</dbReference>
<dbReference type="InterPro" id="IPR027417">
    <property type="entry name" value="P-loop_NTPase"/>
</dbReference>
<dbReference type="InterPro" id="IPR002197">
    <property type="entry name" value="HTH_Fis"/>
</dbReference>
<evidence type="ECO:0000256" key="1">
    <source>
        <dbReference type="ARBA" id="ARBA00022741"/>
    </source>
</evidence>
<proteinExistence type="predicted"/>
<dbReference type="SMART" id="SM00382">
    <property type="entry name" value="AAA"/>
    <property type="match status" value="1"/>
</dbReference>
<sequence>MTATPPSDHQAALAAVARAIADSLEVRDIWDRVADACHTVVPFDAMGIVRLEDGGMVRAVAAAGEPEVKALEGQVFPRNGYSPAHWPNADQFLVLIDDALRELDPSFPLDRLAIERGYRSVLRVPLGHAGKPLGSILLVSRQPGRFTESHGRALMVIAEMAALALAHEQLAGKLAEETRRNAAAQERAERLERRVQELAQELETLSHHRVLGVSRRWRDVLEQATKVAPTDTTVLLTGESGSGKEVVARFIHRGSPRKSGPFVALNCAALPEQLLESELFGHERGAFTGAQATRSGRIEQASGGVLFLDEVTEMSPGVQAKFLRVLQEREYQRLGGTRTLRADVRVLAATNRDLRQAIARGTFREDLFYRLAVFDIELPPLRDRAEDIPLMVDAFLDEVGHSVGRPAAGITREAKARLAAYHWPGNVRELRNVIERAVILSEGGLITVEHLPLTLSEPAPLSPAAADAAKPQSLPDTEREMIVQALARCGDNKSKAARLLGLTRAQLRSRIDKYGLMSKT</sequence>
<dbReference type="InterPro" id="IPR003593">
    <property type="entry name" value="AAA+_ATPase"/>
</dbReference>
<evidence type="ECO:0000256" key="5">
    <source>
        <dbReference type="ARBA" id="ARBA00023159"/>
    </source>
</evidence>
<protein>
    <submittedName>
        <fullName evidence="9">Transcriptional regulator with GAF, ATPase, and Fis domain</fullName>
    </submittedName>
</protein>
<keyword evidence="5" id="KW-0010">Activator</keyword>
<dbReference type="PRINTS" id="PR01590">
    <property type="entry name" value="HTHFIS"/>
</dbReference>
<feature type="domain" description="Sigma-54 factor interaction" evidence="8">
    <location>
        <begin position="210"/>
        <end position="439"/>
    </location>
</feature>
<organism evidence="9 10">
    <name type="scientific">Lysobacter niastensis</name>
    <dbReference type="NCBI Taxonomy" id="380629"/>
    <lineage>
        <taxon>Bacteria</taxon>
        <taxon>Pseudomonadati</taxon>
        <taxon>Pseudomonadota</taxon>
        <taxon>Gammaproteobacteria</taxon>
        <taxon>Lysobacterales</taxon>
        <taxon>Lysobacteraceae</taxon>
        <taxon>Lysobacter</taxon>
    </lineage>
</organism>
<dbReference type="Proteomes" id="UP001251524">
    <property type="component" value="Unassembled WGS sequence"/>
</dbReference>
<dbReference type="Pfam" id="PF00158">
    <property type="entry name" value="Sigma54_activat"/>
    <property type="match status" value="1"/>
</dbReference>
<keyword evidence="2" id="KW-0067">ATP-binding</keyword>
<dbReference type="SMART" id="SM00065">
    <property type="entry name" value="GAF"/>
    <property type="match status" value="1"/>
</dbReference>
<keyword evidence="4" id="KW-0238">DNA-binding</keyword>
<dbReference type="Gene3D" id="1.10.10.60">
    <property type="entry name" value="Homeodomain-like"/>
    <property type="match status" value="1"/>
</dbReference>
<evidence type="ECO:0000313" key="10">
    <source>
        <dbReference type="Proteomes" id="UP001251524"/>
    </source>
</evidence>
<evidence type="ECO:0000256" key="4">
    <source>
        <dbReference type="ARBA" id="ARBA00023125"/>
    </source>
</evidence>
<comment type="caution">
    <text evidence="9">The sequence shown here is derived from an EMBL/GenBank/DDBJ whole genome shotgun (WGS) entry which is preliminary data.</text>
</comment>
<keyword evidence="10" id="KW-1185">Reference proteome</keyword>
<evidence type="ECO:0000256" key="6">
    <source>
        <dbReference type="ARBA" id="ARBA00023163"/>
    </source>
</evidence>
<evidence type="ECO:0000259" key="8">
    <source>
        <dbReference type="PROSITE" id="PS50045"/>
    </source>
</evidence>
<keyword evidence="6" id="KW-0804">Transcription</keyword>
<dbReference type="PROSITE" id="PS50045">
    <property type="entry name" value="SIGMA54_INTERACT_4"/>
    <property type="match status" value="1"/>
</dbReference>
<accession>A0ABU1WDP5</accession>